<keyword evidence="2" id="KW-0812">Transmembrane</keyword>
<accession>A0A9D4VDM9</accession>
<evidence type="ECO:0000256" key="2">
    <source>
        <dbReference type="SAM" id="Phobius"/>
    </source>
</evidence>
<name>A0A9D4VDM9_ADICA</name>
<evidence type="ECO:0000313" key="3">
    <source>
        <dbReference type="EMBL" id="KAI5084615.1"/>
    </source>
</evidence>
<feature type="transmembrane region" description="Helical" evidence="2">
    <location>
        <begin position="12"/>
        <end position="31"/>
    </location>
</feature>
<protein>
    <submittedName>
        <fullName evidence="3">Uncharacterized protein</fullName>
    </submittedName>
</protein>
<gene>
    <name evidence="3" type="ORF">GOP47_0000784</name>
</gene>
<dbReference type="Proteomes" id="UP000886520">
    <property type="component" value="Chromosome 1"/>
</dbReference>
<evidence type="ECO:0000256" key="1">
    <source>
        <dbReference type="ARBA" id="ARBA00009737"/>
    </source>
</evidence>
<dbReference type="EMBL" id="JABFUD020000001">
    <property type="protein sequence ID" value="KAI5084615.1"/>
    <property type="molecule type" value="Genomic_DNA"/>
</dbReference>
<dbReference type="AlphaFoldDB" id="A0A9D4VDM9"/>
<evidence type="ECO:0000313" key="4">
    <source>
        <dbReference type="Proteomes" id="UP000886520"/>
    </source>
</evidence>
<dbReference type="PANTHER" id="PTHR33732">
    <property type="entry name" value="REF/SRPP-LIKE PROTEIN OS05G0151300/LOC_OS05G05940"/>
    <property type="match status" value="1"/>
</dbReference>
<comment type="similarity">
    <text evidence="1">Belongs to the REF/SRPP family.</text>
</comment>
<organism evidence="3 4">
    <name type="scientific">Adiantum capillus-veneris</name>
    <name type="common">Maidenhair fern</name>
    <dbReference type="NCBI Taxonomy" id="13818"/>
    <lineage>
        <taxon>Eukaryota</taxon>
        <taxon>Viridiplantae</taxon>
        <taxon>Streptophyta</taxon>
        <taxon>Embryophyta</taxon>
        <taxon>Tracheophyta</taxon>
        <taxon>Polypodiopsida</taxon>
        <taxon>Polypodiidae</taxon>
        <taxon>Polypodiales</taxon>
        <taxon>Pteridineae</taxon>
        <taxon>Pteridaceae</taxon>
        <taxon>Vittarioideae</taxon>
        <taxon>Adiantum</taxon>
    </lineage>
</organism>
<comment type="caution">
    <text evidence="3">The sequence shown here is derived from an EMBL/GenBank/DDBJ whole genome shotgun (WGS) entry which is preliminary data.</text>
</comment>
<keyword evidence="2" id="KW-1133">Transmembrane helix</keyword>
<dbReference type="Pfam" id="PF05755">
    <property type="entry name" value="REF"/>
    <property type="match status" value="1"/>
</dbReference>
<keyword evidence="4" id="KW-1185">Reference proteome</keyword>
<dbReference type="OrthoDB" id="1905464at2759"/>
<keyword evidence="2" id="KW-0472">Membrane</keyword>
<sequence length="223" mass="24686">MNQVSGECTLKYLGFFPAALSSVCVYLSAVYEAAKDQAGPLRPGVEDVEEVLKVVVRPVLRIAENQSAKLLDYVDKKVDEKLKMVEDHIPSFIKPIAFYAQKMIGRAEPTKSLNVRSVGLESPASSHGVAYSKEAYSEYWTYDNLEKFIAALHLRGVVSMLGPSAVCSAQLFNQFASSLREARIPFSSYVPDVPVQVLEHALKVSRTDASWPTWQVYECEGAC</sequence>
<dbReference type="InterPro" id="IPR008802">
    <property type="entry name" value="REF"/>
</dbReference>
<proteinExistence type="inferred from homology"/>
<dbReference type="PANTHER" id="PTHR33732:SF3">
    <property type="entry name" value="OS07G0671800 PROTEIN"/>
    <property type="match status" value="1"/>
</dbReference>
<reference evidence="3" key="1">
    <citation type="submission" date="2021-01" db="EMBL/GenBank/DDBJ databases">
        <title>Adiantum capillus-veneris genome.</title>
        <authorList>
            <person name="Fang Y."/>
            <person name="Liao Q."/>
        </authorList>
    </citation>
    <scope>NUCLEOTIDE SEQUENCE</scope>
    <source>
        <strain evidence="3">H3</strain>
        <tissue evidence="3">Leaf</tissue>
    </source>
</reference>